<gene>
    <name evidence="2" type="ORF">E2C01_073067</name>
</gene>
<dbReference type="AlphaFoldDB" id="A0A5B7IAP2"/>
<comment type="caution">
    <text evidence="2">The sequence shown here is derived from an EMBL/GenBank/DDBJ whole genome shotgun (WGS) entry which is preliminary data.</text>
</comment>
<protein>
    <submittedName>
        <fullName evidence="2">Uncharacterized protein</fullName>
    </submittedName>
</protein>
<accession>A0A5B7IAP2</accession>
<evidence type="ECO:0000313" key="2">
    <source>
        <dbReference type="EMBL" id="MPC78577.1"/>
    </source>
</evidence>
<keyword evidence="3" id="KW-1185">Reference proteome</keyword>
<sequence length="126" mass="13552">MAPVEPFSTCAPPHAATDSNSYSASKKKSVKSCAQLMSLMANLSCTCDAWLRKVAGAAEASQRQPRGRRVRGQGSSHASSTAEPGRRAMHSNSSDCELCTVLHRLPRKPRLVMRTVTTSSGFCVKE</sequence>
<organism evidence="2 3">
    <name type="scientific">Portunus trituberculatus</name>
    <name type="common">Swimming crab</name>
    <name type="synonym">Neptunus trituberculatus</name>
    <dbReference type="NCBI Taxonomy" id="210409"/>
    <lineage>
        <taxon>Eukaryota</taxon>
        <taxon>Metazoa</taxon>
        <taxon>Ecdysozoa</taxon>
        <taxon>Arthropoda</taxon>
        <taxon>Crustacea</taxon>
        <taxon>Multicrustacea</taxon>
        <taxon>Malacostraca</taxon>
        <taxon>Eumalacostraca</taxon>
        <taxon>Eucarida</taxon>
        <taxon>Decapoda</taxon>
        <taxon>Pleocyemata</taxon>
        <taxon>Brachyura</taxon>
        <taxon>Eubrachyura</taxon>
        <taxon>Portunoidea</taxon>
        <taxon>Portunidae</taxon>
        <taxon>Portuninae</taxon>
        <taxon>Portunus</taxon>
    </lineage>
</organism>
<feature type="region of interest" description="Disordered" evidence="1">
    <location>
        <begin position="57"/>
        <end position="94"/>
    </location>
</feature>
<dbReference type="EMBL" id="VSRR010048790">
    <property type="protein sequence ID" value="MPC78577.1"/>
    <property type="molecule type" value="Genomic_DNA"/>
</dbReference>
<proteinExistence type="predicted"/>
<dbReference type="Proteomes" id="UP000324222">
    <property type="component" value="Unassembled WGS sequence"/>
</dbReference>
<name>A0A5B7IAP2_PORTR</name>
<evidence type="ECO:0000313" key="3">
    <source>
        <dbReference type="Proteomes" id="UP000324222"/>
    </source>
</evidence>
<feature type="region of interest" description="Disordered" evidence="1">
    <location>
        <begin position="1"/>
        <end position="25"/>
    </location>
</feature>
<reference evidence="2 3" key="1">
    <citation type="submission" date="2019-05" db="EMBL/GenBank/DDBJ databases">
        <title>Another draft genome of Portunus trituberculatus and its Hox gene families provides insights of decapod evolution.</title>
        <authorList>
            <person name="Jeong J.-H."/>
            <person name="Song I."/>
            <person name="Kim S."/>
            <person name="Choi T."/>
            <person name="Kim D."/>
            <person name="Ryu S."/>
            <person name="Kim W."/>
        </authorList>
    </citation>
    <scope>NUCLEOTIDE SEQUENCE [LARGE SCALE GENOMIC DNA]</scope>
    <source>
        <tissue evidence="2">Muscle</tissue>
    </source>
</reference>
<evidence type="ECO:0000256" key="1">
    <source>
        <dbReference type="SAM" id="MobiDB-lite"/>
    </source>
</evidence>